<reference evidence="1" key="2">
    <citation type="journal article" date="2015" name="Fish Shellfish Immunol.">
        <title>Early steps in the European eel (Anguilla anguilla)-Vibrio vulnificus interaction in the gills: Role of the RtxA13 toxin.</title>
        <authorList>
            <person name="Callol A."/>
            <person name="Pajuelo D."/>
            <person name="Ebbesson L."/>
            <person name="Teles M."/>
            <person name="MacKenzie S."/>
            <person name="Amaro C."/>
        </authorList>
    </citation>
    <scope>NUCLEOTIDE SEQUENCE</scope>
</reference>
<dbReference type="AlphaFoldDB" id="A0A0E9PHE5"/>
<sequence length="56" mass="6479">MAALAFYCFMGNCNYVIESLLHSLTSSVAVVTSKRRSLTLRFHQAYNTDRLFDRCR</sequence>
<organism evidence="1">
    <name type="scientific">Anguilla anguilla</name>
    <name type="common">European freshwater eel</name>
    <name type="synonym">Muraena anguilla</name>
    <dbReference type="NCBI Taxonomy" id="7936"/>
    <lineage>
        <taxon>Eukaryota</taxon>
        <taxon>Metazoa</taxon>
        <taxon>Chordata</taxon>
        <taxon>Craniata</taxon>
        <taxon>Vertebrata</taxon>
        <taxon>Euteleostomi</taxon>
        <taxon>Actinopterygii</taxon>
        <taxon>Neopterygii</taxon>
        <taxon>Teleostei</taxon>
        <taxon>Anguilliformes</taxon>
        <taxon>Anguillidae</taxon>
        <taxon>Anguilla</taxon>
    </lineage>
</organism>
<proteinExistence type="predicted"/>
<evidence type="ECO:0000313" key="1">
    <source>
        <dbReference type="EMBL" id="JAH03949.1"/>
    </source>
</evidence>
<name>A0A0E9PHE5_ANGAN</name>
<dbReference type="EMBL" id="GBXM01085741">
    <property type="protein sequence ID" value="JAH22836.1"/>
    <property type="molecule type" value="Transcribed_RNA"/>
</dbReference>
<dbReference type="EMBL" id="GBXM01084481">
    <property type="protein sequence ID" value="JAH24096.1"/>
    <property type="molecule type" value="Transcribed_RNA"/>
</dbReference>
<accession>A0A0E9PHE5</accession>
<protein>
    <submittedName>
        <fullName evidence="1">Uncharacterized protein</fullName>
    </submittedName>
</protein>
<reference evidence="1" key="1">
    <citation type="submission" date="2014-11" db="EMBL/GenBank/DDBJ databases">
        <authorList>
            <person name="Amaro Gonzalez C."/>
        </authorList>
    </citation>
    <scope>NUCLEOTIDE SEQUENCE</scope>
</reference>
<dbReference type="EMBL" id="GBXM01104628">
    <property type="protein sequence ID" value="JAH03949.1"/>
    <property type="molecule type" value="Transcribed_RNA"/>
</dbReference>